<name>A0A4Y7R8X4_9FIRM</name>
<protein>
    <submittedName>
        <fullName evidence="1">Uncharacterized protein</fullName>
    </submittedName>
</protein>
<organism evidence="1 2">
    <name type="scientific">Pelotomaculum schinkii</name>
    <dbReference type="NCBI Taxonomy" id="78350"/>
    <lineage>
        <taxon>Bacteria</taxon>
        <taxon>Bacillati</taxon>
        <taxon>Bacillota</taxon>
        <taxon>Clostridia</taxon>
        <taxon>Eubacteriales</taxon>
        <taxon>Desulfotomaculaceae</taxon>
        <taxon>Pelotomaculum</taxon>
    </lineage>
</organism>
<evidence type="ECO:0000313" key="1">
    <source>
        <dbReference type="EMBL" id="TEB05394.1"/>
    </source>
</evidence>
<gene>
    <name evidence="1" type="ORF">Psch_02435</name>
</gene>
<dbReference type="Proteomes" id="UP000298324">
    <property type="component" value="Unassembled WGS sequence"/>
</dbReference>
<dbReference type="EMBL" id="QFGA01000002">
    <property type="protein sequence ID" value="TEB05394.1"/>
    <property type="molecule type" value="Genomic_DNA"/>
</dbReference>
<reference evidence="1 2" key="1">
    <citation type="journal article" date="2018" name="Environ. Microbiol.">
        <title>Novel energy conservation strategies and behaviour of Pelotomaculum schinkii driving syntrophic propionate catabolism.</title>
        <authorList>
            <person name="Hidalgo-Ahumada C.A.P."/>
            <person name="Nobu M.K."/>
            <person name="Narihiro T."/>
            <person name="Tamaki H."/>
            <person name="Liu W.T."/>
            <person name="Kamagata Y."/>
            <person name="Stams A.J.M."/>
            <person name="Imachi H."/>
            <person name="Sousa D.Z."/>
        </authorList>
    </citation>
    <scope>NUCLEOTIDE SEQUENCE [LARGE SCALE GENOMIC DNA]</scope>
    <source>
        <strain evidence="1 2">HH</strain>
    </source>
</reference>
<comment type="caution">
    <text evidence="1">The sequence shown here is derived from an EMBL/GenBank/DDBJ whole genome shotgun (WGS) entry which is preliminary data.</text>
</comment>
<proteinExistence type="predicted"/>
<sequence>MALCNLNGLVQEVISISGFDSFLSINGVLDETIAKKMIGMYAARVAAEMETSS</sequence>
<keyword evidence="2" id="KW-1185">Reference proteome</keyword>
<accession>A0A4Y7R8X4</accession>
<dbReference type="AlphaFoldDB" id="A0A4Y7R8X4"/>
<evidence type="ECO:0000313" key="2">
    <source>
        <dbReference type="Proteomes" id="UP000298324"/>
    </source>
</evidence>